<keyword evidence="9" id="KW-1133">Transmembrane helix</keyword>
<comment type="similarity">
    <text evidence="2">Belongs to the FtsK/SpoIIIE/SftA family.</text>
</comment>
<dbReference type="InterPro" id="IPR002543">
    <property type="entry name" value="FtsK_dom"/>
</dbReference>
<feature type="region of interest" description="Disordered" evidence="8">
    <location>
        <begin position="169"/>
        <end position="208"/>
    </location>
</feature>
<evidence type="ECO:0000259" key="10">
    <source>
        <dbReference type="PROSITE" id="PS50901"/>
    </source>
</evidence>
<feature type="compositionally biased region" description="Acidic residues" evidence="8">
    <location>
        <begin position="142"/>
        <end position="157"/>
    </location>
</feature>
<dbReference type="Pfam" id="PF17854">
    <property type="entry name" value="FtsK_alpha"/>
    <property type="match status" value="1"/>
</dbReference>
<dbReference type="InterPro" id="IPR027417">
    <property type="entry name" value="P-loop_NTPase"/>
</dbReference>
<evidence type="ECO:0000313" key="11">
    <source>
        <dbReference type="EMBL" id="MFC7419161.1"/>
    </source>
</evidence>
<evidence type="ECO:0000313" key="12">
    <source>
        <dbReference type="Proteomes" id="UP001596473"/>
    </source>
</evidence>
<sequence>MPIRFISRINHLLQTARLAWLCPAFILIVLLGFNPHIGLAAWLCAFFALERVWKPQKQSTIAYIGFAITLATLAGGQSLLGYSAILSALLFSVGLGLGVPLWRQKPWSDILERTGLAIETGWQAIIAGIKAQFDPNHHDDSDAPEASEEESEADWDDEEIKEAAVAELAATSTSPSPHRTQRGAASAVPTPLPPHAQPTSPIALNSQPPIHKDELFQHFKNTTPAAAPAANPLPLIDLSQIRQHLQSDHRVKSHIERPRPSAPAALPLIASEEIHQRLSAIHGKTTEPAPLPSRSPKVSTPIKASPRLFQLGPKIAPPLVTRTEPTFSDLPLSPPLANIAEQEIALTSALSVAPPADTIAAPVPLHWEPSETITLQAIIEPEPLPSPTPAVVLLLEEPEAISPPPALYQAPLVPTMASLLIEPDVIATSTIPEPLEAAAIPAPIPANTPTPIVAATVQATRPSTPENALTWSKPPTPAPRPPAEPVHYSDDFMPSLSLLHPPDPAIETISQDDLLDRGILIEEKLAEFRVKASVLDAYAGPVITRYEIEPAVGVRGAQIVNLMKDLARALGLVSIRVVETIPGKTCMGLELPNPTRQMIRLSEILSSDVYLQNQSKLTIALGKDITGAPVVTDLAKAPHMLVAGTTGSGKSVGVNAMILSLLYKATPEEVRFIMVDPKMLELSVYDGIPHLLAPVVTDMKLAANALNWCVAEMEKRYRLLSTFGVRNLAGFNQKIREAEQRGERLTNPFSLTPDEPEALEHLPFIVVVVDEFADLMMVAGKKIEELIARLAQKARAAGIHLILATQRPSVDVITGLIKANIPTRLAFQVSSKIDSRTILDQMGAEALLGQGDMLFLPPGSGYPQRIHGAFVDDNEVHRVVEHLKQFGEPNYIDGVLNGGFDAEASASNINNNNEGSESDPLYDEAVALVLKSRRASISAVQRQLRIGYNRAARLIDQMENAGIVSQMESNGNRTVLAPPAMES</sequence>
<keyword evidence="12" id="KW-1185">Reference proteome</keyword>
<dbReference type="InterPro" id="IPR050206">
    <property type="entry name" value="FtsK/SpoIIIE/SftA"/>
</dbReference>
<evidence type="ECO:0000256" key="7">
    <source>
        <dbReference type="PROSITE-ProRule" id="PRU00289"/>
    </source>
</evidence>
<feature type="region of interest" description="Disordered" evidence="8">
    <location>
        <begin position="133"/>
        <end position="157"/>
    </location>
</feature>
<evidence type="ECO:0000256" key="3">
    <source>
        <dbReference type="ARBA" id="ARBA00022741"/>
    </source>
</evidence>
<feature type="domain" description="FtsK" evidence="10">
    <location>
        <begin position="627"/>
        <end position="836"/>
    </location>
</feature>
<feature type="compositionally biased region" description="Pro residues" evidence="8">
    <location>
        <begin position="474"/>
        <end position="483"/>
    </location>
</feature>
<evidence type="ECO:0000256" key="4">
    <source>
        <dbReference type="ARBA" id="ARBA00022840"/>
    </source>
</evidence>
<keyword evidence="9" id="KW-0812">Transmembrane</keyword>
<dbReference type="PANTHER" id="PTHR22683:SF41">
    <property type="entry name" value="DNA TRANSLOCASE FTSK"/>
    <property type="match status" value="1"/>
</dbReference>
<name>A0ABW2QTU1_9NEIS</name>
<dbReference type="InterPro" id="IPR036388">
    <property type="entry name" value="WH-like_DNA-bd_sf"/>
</dbReference>
<dbReference type="EMBL" id="JBHTBQ010000007">
    <property type="protein sequence ID" value="MFC7419161.1"/>
    <property type="molecule type" value="Genomic_DNA"/>
</dbReference>
<feature type="region of interest" description="Disordered" evidence="8">
    <location>
        <begin position="463"/>
        <end position="483"/>
    </location>
</feature>
<keyword evidence="9" id="KW-0472">Membrane</keyword>
<gene>
    <name evidence="11" type="ORF">ACFQNF_04660</name>
</gene>
<feature type="compositionally biased region" description="Polar residues" evidence="8">
    <location>
        <begin position="197"/>
        <end position="208"/>
    </location>
</feature>
<evidence type="ECO:0000256" key="5">
    <source>
        <dbReference type="ARBA" id="ARBA00023125"/>
    </source>
</evidence>
<organism evidence="11 12">
    <name type="scientific">Iodobacter arcticus</name>
    <dbReference type="NCBI Taxonomy" id="590593"/>
    <lineage>
        <taxon>Bacteria</taxon>
        <taxon>Pseudomonadati</taxon>
        <taxon>Pseudomonadota</taxon>
        <taxon>Betaproteobacteria</taxon>
        <taxon>Neisseriales</taxon>
        <taxon>Chitinibacteraceae</taxon>
        <taxon>Iodobacter</taxon>
    </lineage>
</organism>
<keyword evidence="3 7" id="KW-0547">Nucleotide-binding</keyword>
<dbReference type="SMART" id="SM00843">
    <property type="entry name" value="Ftsk_gamma"/>
    <property type="match status" value="1"/>
</dbReference>
<dbReference type="Proteomes" id="UP001596473">
    <property type="component" value="Unassembled WGS sequence"/>
</dbReference>
<dbReference type="Pfam" id="PF01580">
    <property type="entry name" value="FtsK_SpoIIIE"/>
    <property type="match status" value="1"/>
</dbReference>
<comment type="subcellular location">
    <subcellularLocation>
        <location evidence="1">Cell inner membrane</location>
    </subcellularLocation>
</comment>
<evidence type="ECO:0000256" key="9">
    <source>
        <dbReference type="SAM" id="Phobius"/>
    </source>
</evidence>
<dbReference type="Gene3D" id="1.10.10.10">
    <property type="entry name" value="Winged helix-like DNA-binding domain superfamily/Winged helix DNA-binding domain"/>
    <property type="match status" value="1"/>
</dbReference>
<dbReference type="SUPFAM" id="SSF46785">
    <property type="entry name" value="Winged helix' DNA-binding domain"/>
    <property type="match status" value="1"/>
</dbReference>
<comment type="caution">
    <text evidence="11">The sequence shown here is derived from an EMBL/GenBank/DDBJ whole genome shotgun (WGS) entry which is preliminary data.</text>
</comment>
<dbReference type="PANTHER" id="PTHR22683">
    <property type="entry name" value="SPORULATION PROTEIN RELATED"/>
    <property type="match status" value="1"/>
</dbReference>
<dbReference type="InterPro" id="IPR041027">
    <property type="entry name" value="FtsK_alpha"/>
</dbReference>
<feature type="transmembrane region" description="Helical" evidence="9">
    <location>
        <begin position="82"/>
        <end position="102"/>
    </location>
</feature>
<reference evidence="12" key="1">
    <citation type="journal article" date="2019" name="Int. J. Syst. Evol. Microbiol.">
        <title>The Global Catalogue of Microorganisms (GCM) 10K type strain sequencing project: providing services to taxonomists for standard genome sequencing and annotation.</title>
        <authorList>
            <consortium name="The Broad Institute Genomics Platform"/>
            <consortium name="The Broad Institute Genome Sequencing Center for Infectious Disease"/>
            <person name="Wu L."/>
            <person name="Ma J."/>
        </authorList>
    </citation>
    <scope>NUCLEOTIDE SEQUENCE [LARGE SCALE GENOMIC DNA]</scope>
    <source>
        <strain evidence="12">CCUG 62945</strain>
    </source>
</reference>
<evidence type="ECO:0000256" key="2">
    <source>
        <dbReference type="ARBA" id="ARBA00006474"/>
    </source>
</evidence>
<proteinExistence type="inferred from homology"/>
<keyword evidence="5" id="KW-0238">DNA-binding</keyword>
<dbReference type="Pfam" id="PF09397">
    <property type="entry name" value="FtsK_gamma"/>
    <property type="match status" value="1"/>
</dbReference>
<dbReference type="InterPro" id="IPR018541">
    <property type="entry name" value="Ftsk_gamma"/>
</dbReference>
<dbReference type="RefSeq" id="WP_380186484.1">
    <property type="nucleotide sequence ID" value="NZ_JBHTBQ010000007.1"/>
</dbReference>
<dbReference type="PROSITE" id="PS50901">
    <property type="entry name" value="FTSK"/>
    <property type="match status" value="1"/>
</dbReference>
<comment type="function">
    <text evidence="6">Essential cell division protein that coordinates cell division and chromosome segregation. The N-terminus is involved in assembly of the cell-division machinery. The C-terminus functions as a DNA motor that moves dsDNA in an ATP-dependent manner towards the dif recombination site, which is located within the replication terminus region. Translocation stops specifically at Xer-dif sites, where FtsK interacts with the Xer recombinase, allowing activation of chromosome unlinking by recombination. FtsK orienting polar sequences (KOPS) guide the direction of DNA translocation. FtsK can remove proteins from DNA as it translocates, but translocation stops specifically at XerCD-dif site, thereby preventing removal of XerC and XerD from dif.</text>
</comment>
<evidence type="ECO:0000256" key="1">
    <source>
        <dbReference type="ARBA" id="ARBA00004533"/>
    </source>
</evidence>
<dbReference type="SUPFAM" id="SSF52540">
    <property type="entry name" value="P-loop containing nucleoside triphosphate hydrolases"/>
    <property type="match status" value="1"/>
</dbReference>
<evidence type="ECO:0000256" key="8">
    <source>
        <dbReference type="SAM" id="MobiDB-lite"/>
    </source>
</evidence>
<dbReference type="CDD" id="cd01127">
    <property type="entry name" value="TrwB_TraG_TraD_VirD4"/>
    <property type="match status" value="1"/>
</dbReference>
<evidence type="ECO:0000256" key="6">
    <source>
        <dbReference type="ARBA" id="ARBA00024784"/>
    </source>
</evidence>
<protein>
    <submittedName>
        <fullName evidence="11">DNA translocase FtsK</fullName>
    </submittedName>
</protein>
<dbReference type="Gene3D" id="3.30.980.40">
    <property type="match status" value="1"/>
</dbReference>
<keyword evidence="4 7" id="KW-0067">ATP-binding</keyword>
<dbReference type="InterPro" id="IPR036390">
    <property type="entry name" value="WH_DNA-bd_sf"/>
</dbReference>
<feature type="binding site" evidence="7">
    <location>
        <begin position="644"/>
        <end position="651"/>
    </location>
    <ligand>
        <name>ATP</name>
        <dbReference type="ChEBI" id="CHEBI:30616"/>
    </ligand>
</feature>
<accession>A0ABW2QTU1</accession>
<dbReference type="Gene3D" id="3.40.50.300">
    <property type="entry name" value="P-loop containing nucleotide triphosphate hydrolases"/>
    <property type="match status" value="1"/>
</dbReference>
<feature type="transmembrane region" description="Helical" evidence="9">
    <location>
        <begin position="60"/>
        <end position="76"/>
    </location>
</feature>